<accession>A0ABM9PDQ6</accession>
<evidence type="ECO:0000256" key="1">
    <source>
        <dbReference type="SAM" id="SignalP"/>
    </source>
</evidence>
<evidence type="ECO:0000313" key="3">
    <source>
        <dbReference type="EMBL" id="CAL2103760.1"/>
    </source>
</evidence>
<dbReference type="Pfam" id="PF10988">
    <property type="entry name" value="DUF2807"/>
    <property type="match status" value="1"/>
</dbReference>
<comment type="caution">
    <text evidence="3">The sequence shown here is derived from an EMBL/GenBank/DDBJ whole genome shotgun (WGS) entry which is preliminary data.</text>
</comment>
<evidence type="ECO:0000313" key="4">
    <source>
        <dbReference type="Proteomes" id="UP001497527"/>
    </source>
</evidence>
<name>A0ABM9PDQ6_9FLAO</name>
<dbReference type="InterPro" id="IPR021255">
    <property type="entry name" value="DUF2807"/>
</dbReference>
<proteinExistence type="predicted"/>
<gene>
    <name evidence="3" type="ORF">T190423A01A_50008</name>
</gene>
<reference evidence="3 4" key="1">
    <citation type="submission" date="2024-05" db="EMBL/GenBank/DDBJ databases">
        <authorList>
            <person name="Duchaud E."/>
        </authorList>
    </citation>
    <scope>NUCLEOTIDE SEQUENCE [LARGE SCALE GENOMIC DNA]</scope>
    <source>
        <strain evidence="3">Ena-SAMPLE-TAB-13-05-2024-13:56:06:370-140308</strain>
    </source>
</reference>
<dbReference type="EMBL" id="CAXJIO010000014">
    <property type="protein sequence ID" value="CAL2103760.1"/>
    <property type="molecule type" value="Genomic_DNA"/>
</dbReference>
<sequence>MKKIIYISLFLLTSLVSAQTTITKELGEFSELKVYNGIELEIIQSEEQKIVITGEKAEKVKIKQNDTTLKISLRFPETMAEGKVKAKLYIKKELKIIDGNEGAIITGKGFDQLKIEIKAQEGAFINLVVNTKHLKVKTSSGGVIKLSGKAKNQTVDANLGGTYHGYNMMISNVCVVKAGSGAKVEIQSGETLDAKVSFGGSIFYKGNPEVLKDKKVIGGVIEHRS</sequence>
<evidence type="ECO:0000259" key="2">
    <source>
        <dbReference type="Pfam" id="PF10988"/>
    </source>
</evidence>
<feature type="chain" id="PRO_5047474974" evidence="1">
    <location>
        <begin position="19"/>
        <end position="225"/>
    </location>
</feature>
<keyword evidence="4" id="KW-1185">Reference proteome</keyword>
<dbReference type="Gene3D" id="2.160.20.120">
    <property type="match status" value="1"/>
</dbReference>
<feature type="signal peptide" evidence="1">
    <location>
        <begin position="1"/>
        <end position="18"/>
    </location>
</feature>
<dbReference type="RefSeq" id="WP_348718299.1">
    <property type="nucleotide sequence ID" value="NZ_CAXJIO010000014.1"/>
</dbReference>
<organism evidence="3 4">
    <name type="scientific">Tenacibaculum polynesiense</name>
    <dbReference type="NCBI Taxonomy" id="3137857"/>
    <lineage>
        <taxon>Bacteria</taxon>
        <taxon>Pseudomonadati</taxon>
        <taxon>Bacteroidota</taxon>
        <taxon>Flavobacteriia</taxon>
        <taxon>Flavobacteriales</taxon>
        <taxon>Flavobacteriaceae</taxon>
        <taxon>Tenacibaculum</taxon>
    </lineage>
</organism>
<keyword evidence="1" id="KW-0732">Signal</keyword>
<feature type="domain" description="Putative auto-transporter adhesin head GIN" evidence="2">
    <location>
        <begin position="28"/>
        <end position="208"/>
    </location>
</feature>
<dbReference type="Proteomes" id="UP001497527">
    <property type="component" value="Unassembled WGS sequence"/>
</dbReference>
<protein>
    <submittedName>
        <fullName evidence="3">DUF2807 domain-containing protein</fullName>
    </submittedName>
</protein>